<name>A0A6A6GCF6_9PEZI</name>
<dbReference type="InterPro" id="IPR029058">
    <property type="entry name" value="AB_hydrolase_fold"/>
</dbReference>
<dbReference type="InterPro" id="IPR050228">
    <property type="entry name" value="Carboxylesterase_BioH"/>
</dbReference>
<dbReference type="EMBL" id="ML992506">
    <property type="protein sequence ID" value="KAF2223269.1"/>
    <property type="molecule type" value="Genomic_DNA"/>
</dbReference>
<feature type="region of interest" description="Disordered" evidence="1">
    <location>
        <begin position="1"/>
        <end position="24"/>
    </location>
</feature>
<dbReference type="OrthoDB" id="408373at2759"/>
<evidence type="ECO:0000259" key="2">
    <source>
        <dbReference type="Pfam" id="PF00561"/>
    </source>
</evidence>
<evidence type="ECO:0000256" key="1">
    <source>
        <dbReference type="SAM" id="MobiDB-lite"/>
    </source>
</evidence>
<dbReference type="Gene3D" id="3.40.50.1820">
    <property type="entry name" value="alpha/beta hydrolase"/>
    <property type="match status" value="1"/>
</dbReference>
<accession>A0A6A6GCF6</accession>
<evidence type="ECO:0000313" key="3">
    <source>
        <dbReference type="EMBL" id="KAF2223269.1"/>
    </source>
</evidence>
<gene>
    <name evidence="3" type="ORF">BDZ85DRAFT_289187</name>
</gene>
<organism evidence="3 4">
    <name type="scientific">Elsinoe ampelina</name>
    <dbReference type="NCBI Taxonomy" id="302913"/>
    <lineage>
        <taxon>Eukaryota</taxon>
        <taxon>Fungi</taxon>
        <taxon>Dikarya</taxon>
        <taxon>Ascomycota</taxon>
        <taxon>Pezizomycotina</taxon>
        <taxon>Dothideomycetes</taxon>
        <taxon>Dothideomycetidae</taxon>
        <taxon>Myriangiales</taxon>
        <taxon>Elsinoaceae</taxon>
        <taxon>Elsinoe</taxon>
    </lineage>
</organism>
<sequence length="323" mass="35049">MPTEELLVLPRPGADPTSPPTSIPAPTESSFVSIFGSLLPKAQYLTIPSGTFAYYSVPPAGDNPSKPRILLLHGVQTPAIGLIPLTRALRTSLPDAHFVLLDWWGHGLSSTPVQAHEPNLFVSQVDSLLSHLSWPSAHIVTFSFGCSAAASFTARHRERVLSLSLVAPAGLMRSASWGQEANEILDGGKGEGAARDWALDFLEGGKLIVPGDWQERVTRGEVVAEKVREWQMVEHKGHEGSVVAIFRDGGVSDKHHVFREVARQGTKTVVVLGEEDQVCSKKDVEEIGFKNVKVIDSVGHGVVRQKAEEVAIHIVDFWKTIGL</sequence>
<protein>
    <submittedName>
        <fullName evidence="3">Alpha/Beta hydrolase protein</fullName>
    </submittedName>
</protein>
<reference evidence="4" key="1">
    <citation type="journal article" date="2020" name="Stud. Mycol.">
        <title>101 Dothideomycetes genomes: A test case for predicting lifestyles and emergence of pathogens.</title>
        <authorList>
            <person name="Haridas S."/>
            <person name="Albert R."/>
            <person name="Binder M."/>
            <person name="Bloem J."/>
            <person name="LaButti K."/>
            <person name="Salamov A."/>
            <person name="Andreopoulos B."/>
            <person name="Baker S."/>
            <person name="Barry K."/>
            <person name="Bills G."/>
            <person name="Bluhm B."/>
            <person name="Cannon C."/>
            <person name="Castanera R."/>
            <person name="Culley D."/>
            <person name="Daum C."/>
            <person name="Ezra D."/>
            <person name="Gonzalez J."/>
            <person name="Henrissat B."/>
            <person name="Kuo A."/>
            <person name="Liang C."/>
            <person name="Lipzen A."/>
            <person name="Lutzoni F."/>
            <person name="Magnuson J."/>
            <person name="Mondo S."/>
            <person name="Nolan M."/>
            <person name="Ohm R."/>
            <person name="Pangilinan J."/>
            <person name="Park H.-J."/>
            <person name="Ramirez L."/>
            <person name="Alfaro M."/>
            <person name="Sun H."/>
            <person name="Tritt A."/>
            <person name="Yoshinaga Y."/>
            <person name="Zwiers L.-H."/>
            <person name="Turgeon B."/>
            <person name="Goodwin S."/>
            <person name="Spatafora J."/>
            <person name="Crous P."/>
            <person name="Grigoriev I."/>
        </authorList>
    </citation>
    <scope>NUCLEOTIDE SEQUENCE [LARGE SCALE GENOMIC DNA]</scope>
    <source>
        <strain evidence="4">CECT 20119</strain>
    </source>
</reference>
<dbReference type="PANTHER" id="PTHR43194:SF2">
    <property type="entry name" value="PEROXISOMAL MEMBRANE PROTEIN LPX1"/>
    <property type="match status" value="1"/>
</dbReference>
<proteinExistence type="predicted"/>
<keyword evidence="3" id="KW-0378">Hydrolase</keyword>
<dbReference type="AlphaFoldDB" id="A0A6A6GCF6"/>
<evidence type="ECO:0000313" key="4">
    <source>
        <dbReference type="Proteomes" id="UP000799538"/>
    </source>
</evidence>
<dbReference type="SUPFAM" id="SSF53474">
    <property type="entry name" value="alpha/beta-Hydrolases"/>
    <property type="match status" value="1"/>
</dbReference>
<dbReference type="GO" id="GO:0016787">
    <property type="term" value="F:hydrolase activity"/>
    <property type="evidence" value="ECO:0007669"/>
    <property type="project" value="UniProtKB-KW"/>
</dbReference>
<dbReference type="Proteomes" id="UP000799538">
    <property type="component" value="Unassembled WGS sequence"/>
</dbReference>
<dbReference type="Pfam" id="PF00561">
    <property type="entry name" value="Abhydrolase_1"/>
    <property type="match status" value="1"/>
</dbReference>
<keyword evidence="4" id="KW-1185">Reference proteome</keyword>
<dbReference type="InterPro" id="IPR000073">
    <property type="entry name" value="AB_hydrolase_1"/>
</dbReference>
<dbReference type="PANTHER" id="PTHR43194">
    <property type="entry name" value="HYDROLASE ALPHA/BETA FOLD FAMILY"/>
    <property type="match status" value="1"/>
</dbReference>
<feature type="domain" description="AB hydrolase-1" evidence="2">
    <location>
        <begin position="69"/>
        <end position="183"/>
    </location>
</feature>